<dbReference type="PRINTS" id="PR00081">
    <property type="entry name" value="GDHRDH"/>
</dbReference>
<dbReference type="SUPFAM" id="SSF51735">
    <property type="entry name" value="NAD(P)-binding Rossmann-fold domains"/>
    <property type="match status" value="1"/>
</dbReference>
<keyword evidence="2" id="KW-0560">Oxidoreductase</keyword>
<organism evidence="3 4">
    <name type="scientific">Uabimicrobium amorphum</name>
    <dbReference type="NCBI Taxonomy" id="2596890"/>
    <lineage>
        <taxon>Bacteria</taxon>
        <taxon>Pseudomonadati</taxon>
        <taxon>Planctomycetota</taxon>
        <taxon>Candidatus Uabimicrobiia</taxon>
        <taxon>Candidatus Uabimicrobiales</taxon>
        <taxon>Candidatus Uabimicrobiaceae</taxon>
        <taxon>Candidatus Uabimicrobium</taxon>
    </lineage>
</organism>
<reference evidence="3 4" key="1">
    <citation type="submission" date="2019-08" db="EMBL/GenBank/DDBJ databases">
        <title>Complete genome sequence of Candidatus Uab amorphum.</title>
        <authorList>
            <person name="Shiratori T."/>
            <person name="Suzuki S."/>
            <person name="Kakizawa Y."/>
            <person name="Ishida K."/>
        </authorList>
    </citation>
    <scope>NUCLEOTIDE SEQUENCE [LARGE SCALE GENOMIC DNA]</scope>
    <source>
        <strain evidence="3 4">SRT547</strain>
    </source>
</reference>
<dbReference type="KEGG" id="uam:UABAM_02987"/>
<dbReference type="RefSeq" id="WP_173013330.1">
    <property type="nucleotide sequence ID" value="NZ_AP019860.1"/>
</dbReference>
<dbReference type="GO" id="GO:0016020">
    <property type="term" value="C:membrane"/>
    <property type="evidence" value="ECO:0007669"/>
    <property type="project" value="TreeGrafter"/>
</dbReference>
<dbReference type="Gene3D" id="3.40.50.720">
    <property type="entry name" value="NAD(P)-binding Rossmann-like Domain"/>
    <property type="match status" value="1"/>
</dbReference>
<sequence>MSRLQKYWQGKKIVITGASSGLGRSLCEALVPFGVHFALLSRRENKLRELAEEFKDSDCTFWIRSCDVSNQMQIQQCIYDFAEHVGQIDIVWINSGVSHDSSMDNWNWQKVETMIDTNLKGAIYTAKAALDVMGEQESGAIVGIGSAASMRGLPRRSIYSTTKIGVQYFLEAMAVDFPKLQFTTIHPGYVDTPINNKSPKRLWLIDSEKAAQLMIKAVAKRKHIYIYPWQMRLFYHFVRSLPHYFYYKLAERMKNLSRPPKELQE</sequence>
<name>A0A5S9INE1_UABAM</name>
<dbReference type="InterPro" id="IPR002347">
    <property type="entry name" value="SDR_fam"/>
</dbReference>
<dbReference type="Pfam" id="PF00106">
    <property type="entry name" value="adh_short"/>
    <property type="match status" value="1"/>
</dbReference>
<evidence type="ECO:0000313" key="3">
    <source>
        <dbReference type="EMBL" id="BBM84626.1"/>
    </source>
</evidence>
<gene>
    <name evidence="3" type="ORF">UABAM_02987</name>
</gene>
<dbReference type="Proteomes" id="UP000326354">
    <property type="component" value="Chromosome"/>
</dbReference>
<comment type="similarity">
    <text evidence="1">Belongs to the short-chain dehydrogenases/reductases (SDR) family.</text>
</comment>
<dbReference type="InterPro" id="IPR020904">
    <property type="entry name" value="Sc_DH/Rdtase_CS"/>
</dbReference>
<dbReference type="InterPro" id="IPR036291">
    <property type="entry name" value="NAD(P)-bd_dom_sf"/>
</dbReference>
<evidence type="ECO:0000313" key="4">
    <source>
        <dbReference type="Proteomes" id="UP000326354"/>
    </source>
</evidence>
<proteinExistence type="inferred from homology"/>
<dbReference type="PANTHER" id="PTHR44196">
    <property type="entry name" value="DEHYDROGENASE/REDUCTASE SDR FAMILY MEMBER 7B"/>
    <property type="match status" value="1"/>
</dbReference>
<keyword evidence="4" id="KW-1185">Reference proteome</keyword>
<dbReference type="AlphaFoldDB" id="A0A5S9INE1"/>
<evidence type="ECO:0000256" key="1">
    <source>
        <dbReference type="ARBA" id="ARBA00006484"/>
    </source>
</evidence>
<dbReference type="PANTHER" id="PTHR44196:SF3">
    <property type="entry name" value="SHORT CHAIN DEHYDROGENASE FAMILY PROTEIN"/>
    <property type="match status" value="1"/>
</dbReference>
<evidence type="ECO:0000256" key="2">
    <source>
        <dbReference type="ARBA" id="ARBA00023002"/>
    </source>
</evidence>
<dbReference type="GO" id="GO:0016491">
    <property type="term" value="F:oxidoreductase activity"/>
    <property type="evidence" value="ECO:0007669"/>
    <property type="project" value="UniProtKB-KW"/>
</dbReference>
<accession>A0A5S9INE1</accession>
<dbReference type="EMBL" id="AP019860">
    <property type="protein sequence ID" value="BBM84626.1"/>
    <property type="molecule type" value="Genomic_DNA"/>
</dbReference>
<protein>
    <submittedName>
        <fullName evidence="3">3-oxoacyl-ACP reductase</fullName>
    </submittedName>
</protein>
<dbReference type="PROSITE" id="PS00061">
    <property type="entry name" value="ADH_SHORT"/>
    <property type="match status" value="1"/>
</dbReference>